<evidence type="ECO:0000256" key="6">
    <source>
        <dbReference type="PROSITE-ProRule" id="PRU00277"/>
    </source>
</evidence>
<evidence type="ECO:0000313" key="9">
    <source>
        <dbReference type="EMBL" id="ACT47336.1"/>
    </source>
</evidence>
<evidence type="ECO:0000313" key="10">
    <source>
        <dbReference type="Proteomes" id="UP000002742"/>
    </source>
</evidence>
<dbReference type="InterPro" id="IPR001179">
    <property type="entry name" value="PPIase_FKBP_dom"/>
</dbReference>
<dbReference type="HOGENOM" id="CLU_013615_0_1_4"/>
<evidence type="ECO:0000256" key="7">
    <source>
        <dbReference type="RuleBase" id="RU003915"/>
    </source>
</evidence>
<evidence type="ECO:0000256" key="1">
    <source>
        <dbReference type="ARBA" id="ARBA00000971"/>
    </source>
</evidence>
<dbReference type="Pfam" id="PF00254">
    <property type="entry name" value="FKBP_C"/>
    <property type="match status" value="1"/>
</dbReference>
<comment type="catalytic activity">
    <reaction evidence="1 6 7">
        <text>[protein]-peptidylproline (omega=180) = [protein]-peptidylproline (omega=0)</text>
        <dbReference type="Rhea" id="RHEA:16237"/>
        <dbReference type="Rhea" id="RHEA-COMP:10747"/>
        <dbReference type="Rhea" id="RHEA-COMP:10748"/>
        <dbReference type="ChEBI" id="CHEBI:83833"/>
        <dbReference type="ChEBI" id="CHEBI:83834"/>
        <dbReference type="EC" id="5.2.1.8"/>
    </reaction>
</comment>
<evidence type="ECO:0000259" key="8">
    <source>
        <dbReference type="PROSITE" id="PS50059"/>
    </source>
</evidence>
<protein>
    <recommendedName>
        <fullName evidence="7">Peptidyl-prolyl cis-trans isomerase</fullName>
        <ecNumber evidence="7">5.2.1.8</ecNumber>
    </recommendedName>
</protein>
<dbReference type="EMBL" id="CP001672">
    <property type="protein sequence ID" value="ACT47336.1"/>
    <property type="molecule type" value="Genomic_DNA"/>
</dbReference>
<feature type="domain" description="PPIase FKBP-type" evidence="8">
    <location>
        <begin position="155"/>
        <end position="241"/>
    </location>
</feature>
<evidence type="ECO:0000256" key="2">
    <source>
        <dbReference type="ARBA" id="ARBA00006577"/>
    </source>
</evidence>
<reference evidence="10" key="1">
    <citation type="submission" date="2009-07" db="EMBL/GenBank/DDBJ databases">
        <title>Complete sequence of Methylotenera mobilis JLW8.</title>
        <authorList>
            <consortium name="US DOE Joint Genome Institute"/>
            <person name="Lucas S."/>
            <person name="Copeland A."/>
            <person name="Lapidus A."/>
            <person name="Glavina del Rio T."/>
            <person name="Tice H."/>
            <person name="Bruce D."/>
            <person name="Goodwin L."/>
            <person name="Pitluck S."/>
            <person name="LaButti K.M."/>
            <person name="Clum A."/>
            <person name="Larimer F."/>
            <person name="Land M."/>
            <person name="Hauser L."/>
            <person name="Kyrpides N."/>
            <person name="Mikhailova N."/>
            <person name="Kayluzhnaya M."/>
            <person name="Chistoserdova L."/>
        </authorList>
    </citation>
    <scope>NUCLEOTIDE SEQUENCE [LARGE SCALE GENOMIC DNA]</scope>
    <source>
        <strain evidence="10">JLW8 / ATCC BAA-1282 / DSM 17540</strain>
    </source>
</reference>
<keyword evidence="10" id="KW-1185">Reference proteome</keyword>
<reference evidence="9 10" key="2">
    <citation type="journal article" date="2011" name="J. Bacteriol.">
        <title>Genomes of three methylotrophs from a single niche uncover genetic and metabolic divergence of Methylophilaceae.</title>
        <authorList>
            <person name="Lapidus A."/>
            <person name="Clum A."/>
            <person name="Labutti K."/>
            <person name="Kaluzhnaya M.G."/>
            <person name="Lim S."/>
            <person name="Beck D.A."/>
            <person name="Glavina Del Rio T."/>
            <person name="Nolan M."/>
            <person name="Mavromatis K."/>
            <person name="Huntemann M."/>
            <person name="Lucas S."/>
            <person name="Lidstrom M.E."/>
            <person name="Ivanova N."/>
            <person name="Chistoserdova L."/>
        </authorList>
    </citation>
    <scope>NUCLEOTIDE SEQUENCE [LARGE SCALE GENOMIC DNA]</scope>
    <source>
        <strain evidence="10">JLW8 / ATCC BAA-1282 / DSM 17540</strain>
    </source>
</reference>
<keyword evidence="3 6" id="KW-0697">Rotamase</keyword>
<dbReference type="PANTHER" id="PTHR43811:SF23">
    <property type="entry name" value="FKBP-TYPE 22 KDA PEPTIDYL-PROLYL CIS-TRANS ISOMERASE"/>
    <property type="match status" value="1"/>
</dbReference>
<organism evidence="9 10">
    <name type="scientific">Methylotenera mobilis (strain JLW8 / ATCC BAA-1282 / DSM 17540)</name>
    <dbReference type="NCBI Taxonomy" id="583345"/>
    <lineage>
        <taxon>Bacteria</taxon>
        <taxon>Pseudomonadati</taxon>
        <taxon>Pseudomonadota</taxon>
        <taxon>Betaproteobacteria</taxon>
        <taxon>Nitrosomonadales</taxon>
        <taxon>Methylophilaceae</taxon>
        <taxon>Methylotenera</taxon>
    </lineage>
</organism>
<proteinExistence type="inferred from homology"/>
<dbReference type="AlphaFoldDB" id="C6WTL4"/>
<dbReference type="PROSITE" id="PS50059">
    <property type="entry name" value="FKBP_PPIASE"/>
    <property type="match status" value="1"/>
</dbReference>
<comment type="function">
    <text evidence="5">PPIases accelerate the folding of proteins.</text>
</comment>
<gene>
    <name evidence="9" type="ordered locus">Mmol_0426</name>
</gene>
<dbReference type="GO" id="GO:0003755">
    <property type="term" value="F:peptidyl-prolyl cis-trans isomerase activity"/>
    <property type="evidence" value="ECO:0007669"/>
    <property type="project" value="UniProtKB-UniRule"/>
</dbReference>
<name>C6WTL4_METML</name>
<dbReference type="Gene3D" id="1.10.287.460">
    <property type="entry name" value="Peptidyl-prolyl cis-trans isomerase, FKBP-type, N-terminal domain"/>
    <property type="match status" value="1"/>
</dbReference>
<dbReference type="PANTHER" id="PTHR43811">
    <property type="entry name" value="FKBP-TYPE PEPTIDYL-PROLYL CIS-TRANS ISOMERASE FKPA"/>
    <property type="match status" value="1"/>
</dbReference>
<dbReference type="KEGG" id="mmb:Mmol_0426"/>
<keyword evidence="4 6" id="KW-0413">Isomerase</keyword>
<comment type="similarity">
    <text evidence="2 7">Belongs to the FKBP-type PPIase family.</text>
</comment>
<dbReference type="InterPro" id="IPR046357">
    <property type="entry name" value="PPIase_dom_sf"/>
</dbReference>
<evidence type="ECO:0000256" key="5">
    <source>
        <dbReference type="ARBA" id="ARBA00056164"/>
    </source>
</evidence>
<dbReference type="Proteomes" id="UP000002742">
    <property type="component" value="Chromosome"/>
</dbReference>
<evidence type="ECO:0000256" key="3">
    <source>
        <dbReference type="ARBA" id="ARBA00023110"/>
    </source>
</evidence>
<accession>C6WTL4</accession>
<dbReference type="eggNOG" id="COG0545">
    <property type="taxonomic scope" value="Bacteria"/>
</dbReference>
<evidence type="ECO:0000256" key="4">
    <source>
        <dbReference type="ARBA" id="ARBA00023235"/>
    </source>
</evidence>
<dbReference type="Pfam" id="PF01346">
    <property type="entry name" value="FKBP_N"/>
    <property type="match status" value="1"/>
</dbReference>
<dbReference type="Gene3D" id="3.10.50.40">
    <property type="match status" value="1"/>
</dbReference>
<dbReference type="InterPro" id="IPR000774">
    <property type="entry name" value="PPIase_FKBP_N"/>
</dbReference>
<dbReference type="NCBIfam" id="NF008602">
    <property type="entry name" value="PRK11570.1"/>
    <property type="match status" value="1"/>
</dbReference>
<dbReference type="EC" id="5.2.1.8" evidence="7"/>
<dbReference type="InterPro" id="IPR036944">
    <property type="entry name" value="PPIase_FKBP_N_sf"/>
</dbReference>
<dbReference type="FunFam" id="3.10.50.40:FF:000006">
    <property type="entry name" value="Peptidyl-prolyl cis-trans isomerase"/>
    <property type="match status" value="1"/>
</dbReference>
<sequence length="241" mass="25900">MILFSPPFSVIITVYAACVTRIKSTPFKQRKNTMTIALETLTQRLSYIVGENMAHQLKNDGLALDADVVALAVKDVMADTPSRLTDAEKRSTVEQVQKESQERQMAAQAEQSAKNQAEGAAYLAENAKKEGVITTDSGLQYKSLVAGDGAKPSKSNKVRVHYRGTLIDGTVFDSSYDRGEPIVFPVTGVIAGWIEGLQLMNVGSKFELTIPSNLAYGANGSGGAIGPDATLIFEVELLAIE</sequence>
<dbReference type="GO" id="GO:0006457">
    <property type="term" value="P:protein folding"/>
    <property type="evidence" value="ECO:0007669"/>
    <property type="project" value="InterPro"/>
</dbReference>
<dbReference type="STRING" id="583345.Mmol_0426"/>
<dbReference type="SUPFAM" id="SSF54534">
    <property type="entry name" value="FKBP-like"/>
    <property type="match status" value="1"/>
</dbReference>